<evidence type="ECO:0000256" key="1">
    <source>
        <dbReference type="ARBA" id="ARBA00004549"/>
    </source>
</evidence>
<dbReference type="GO" id="GO:0045033">
    <property type="term" value="P:peroxisome inheritance"/>
    <property type="evidence" value="ECO:0007669"/>
    <property type="project" value="InterPro"/>
</dbReference>
<dbReference type="EMBL" id="PUHR01000184">
    <property type="protein sequence ID" value="KAG0659889.1"/>
    <property type="molecule type" value="Genomic_DNA"/>
</dbReference>
<reference evidence="10 11" key="1">
    <citation type="submission" date="2020-11" db="EMBL/GenBank/DDBJ databases">
        <title>Kefir isolates.</title>
        <authorList>
            <person name="Marcisauskas S."/>
            <person name="Kim Y."/>
            <person name="Blasche S."/>
        </authorList>
    </citation>
    <scope>NUCLEOTIDE SEQUENCE [LARGE SCALE GENOMIC DNA]</scope>
    <source>
        <strain evidence="10 11">OG2</strain>
    </source>
</reference>
<keyword evidence="9" id="KW-0325">Glycoprotein</keyword>
<comment type="similarity">
    <text evidence="2">Belongs to the INP2 family.</text>
</comment>
<evidence type="ECO:0000256" key="4">
    <source>
        <dbReference type="ARBA" id="ARBA00022692"/>
    </source>
</evidence>
<keyword evidence="4" id="KW-0812">Transmembrane</keyword>
<evidence type="ECO:0000256" key="9">
    <source>
        <dbReference type="ARBA" id="ARBA00023180"/>
    </source>
</evidence>
<sequence length="706" mass="81724">MLEGYTKQVYNSGLQLFMDTSNNDDCSMRTDHLQKFSRITNENLYTESDLLLSLKQRDASFSRVVQFNDSSPTIVPESPFPNDPSYIKSISPYLNNVIQFVFNDIPDAYDPFFKEEFQYNIIGSSFLHDLNSHVHPLKPKSSILDLGKNCHNSIENQKGVIITKYGKLTKEIKWTFKFDQTLNYNKTILACFKTMHILKTLPQHLQTKSKRIVIVVLITLYLTFQENCFRIHQTKIKSIQLIKKMVSLFEYMDGWISQYHLHFKELHVKENIFSLKSKTKRSGVDLSQNASISRIYDILNSSTDQIFFKLNYIIKEIMIRCNFNILQKYCEMFDIVTVDLEICLTEPANSLTRKISNINILRKFLFCCLLSITRDGLVQVNKNYNEKPYDFLKLFNQNRGQDRVYDDGKILEHVNGSLKSLNDIMNTILLVLQENKYLLNEAEVSTVTACNTDSLLLKKHSLKTHDTLETLENQINILKRYGDVTQELSDVKSHLNKLIRMVNTIPNDSGSDSELHIPQHSVSRNVSGNRSSVYGKGFSLDVLRGPSPLDTTINLNRKVEFVKIDSSDNEDDILSDTNEYMSSNEDNDNGDETIIQCEVHRTLPDFKIRQKSVHYQSMKQLSDEQLQRQLQDEILKFSAENKKSRENLRAEKSFELLKRCQTTPYDLKNNNNSIDNLIAKDMKFGSERMCLLEEGIAALYNISEQL</sequence>
<evidence type="ECO:0000313" key="11">
    <source>
        <dbReference type="Proteomes" id="UP000750334"/>
    </source>
</evidence>
<evidence type="ECO:0000256" key="8">
    <source>
        <dbReference type="ARBA" id="ARBA00023170"/>
    </source>
</evidence>
<gene>
    <name evidence="10" type="primary">INP2</name>
    <name evidence="10" type="ORF">C6P45_001724</name>
</gene>
<comment type="caution">
    <text evidence="10">The sequence shown here is derived from an EMBL/GenBank/DDBJ whole genome shotgun (WGS) entry which is preliminary data.</text>
</comment>
<dbReference type="InterPro" id="IPR026235">
    <property type="entry name" value="INP2"/>
</dbReference>
<dbReference type="GO" id="GO:0005778">
    <property type="term" value="C:peroxisomal membrane"/>
    <property type="evidence" value="ECO:0007669"/>
    <property type="project" value="UniProtKB-SubCell"/>
</dbReference>
<proteinExistence type="inferred from homology"/>
<evidence type="ECO:0000256" key="5">
    <source>
        <dbReference type="ARBA" id="ARBA00022989"/>
    </source>
</evidence>
<evidence type="ECO:0000256" key="2">
    <source>
        <dbReference type="ARBA" id="ARBA00007231"/>
    </source>
</evidence>
<dbReference type="PRINTS" id="PR02104">
    <property type="entry name" value="INPROXISOME2"/>
</dbReference>
<evidence type="ECO:0000256" key="3">
    <source>
        <dbReference type="ARBA" id="ARBA00021399"/>
    </source>
</evidence>
<protein>
    <recommendedName>
        <fullName evidence="3">Inheritance of peroxisomes protein 2</fullName>
    </recommendedName>
</protein>
<keyword evidence="11" id="KW-1185">Reference proteome</keyword>
<keyword evidence="6" id="KW-0472">Membrane</keyword>
<keyword evidence="8" id="KW-0675">Receptor</keyword>
<accession>A0A9P6W1G0</accession>
<evidence type="ECO:0000256" key="6">
    <source>
        <dbReference type="ARBA" id="ARBA00023136"/>
    </source>
</evidence>
<dbReference type="OrthoDB" id="4045067at2759"/>
<name>A0A9P6W1G0_MAUEX</name>
<keyword evidence="5" id="KW-1133">Transmembrane helix</keyword>
<dbReference type="Proteomes" id="UP000750334">
    <property type="component" value="Unassembled WGS sequence"/>
</dbReference>
<dbReference type="AlphaFoldDB" id="A0A9P6W1G0"/>
<keyword evidence="7" id="KW-0576">Peroxisome</keyword>
<evidence type="ECO:0000313" key="10">
    <source>
        <dbReference type="EMBL" id="KAG0659889.1"/>
    </source>
</evidence>
<comment type="subcellular location">
    <subcellularLocation>
        <location evidence="1">Peroxisome membrane</location>
        <topology evidence="1">Single-pass membrane protein</topology>
    </subcellularLocation>
</comment>
<evidence type="ECO:0000256" key="7">
    <source>
        <dbReference type="ARBA" id="ARBA00023140"/>
    </source>
</evidence>
<organism evidence="10 11">
    <name type="scientific">Maudiozyma exigua</name>
    <name type="common">Yeast</name>
    <name type="synonym">Kazachstania exigua</name>
    <dbReference type="NCBI Taxonomy" id="34358"/>
    <lineage>
        <taxon>Eukaryota</taxon>
        <taxon>Fungi</taxon>
        <taxon>Dikarya</taxon>
        <taxon>Ascomycota</taxon>
        <taxon>Saccharomycotina</taxon>
        <taxon>Saccharomycetes</taxon>
        <taxon>Saccharomycetales</taxon>
        <taxon>Saccharomycetaceae</taxon>
        <taxon>Maudiozyma</taxon>
    </lineage>
</organism>